<comment type="subunit">
    <text evidence="5">The basic unit is a heterodimer which dimerizes to form tetramers. The heterotetramers trimerize; 6 large subunits form a core ring with 6 small subunits projecting outwards.</text>
</comment>
<dbReference type="GO" id="GO:0031419">
    <property type="term" value="F:cobalamin binding"/>
    <property type="evidence" value="ECO:0007669"/>
    <property type="project" value="UniProtKB-UniRule"/>
</dbReference>
<feature type="binding site" evidence="5">
    <location>
        <position position="136"/>
    </location>
    <ligand>
        <name>adenosylcob(III)alamin</name>
        <dbReference type="ChEBI" id="CHEBI:18408"/>
    </ligand>
</feature>
<dbReference type="EMBL" id="CP000473">
    <property type="protein sequence ID" value="ABJ84792.1"/>
    <property type="molecule type" value="Genomic_DNA"/>
</dbReference>
<evidence type="ECO:0000256" key="5">
    <source>
        <dbReference type="HAMAP-Rule" id="MF_00601"/>
    </source>
</evidence>
<name>Q01ZX3_SOLUE</name>
<comment type="subcellular location">
    <subcellularLocation>
        <location evidence="5">Bacterial microcompartment</location>
    </subcellularLocation>
</comment>
<sequence length="230" mass="24881">MAIDLRAFTPARVGLARSGNSLATEELLRFQLDHARARDAVYFELDPAAITLPHLLVRSAAHDRATFLRRPDLGRTLDEESRALLARGDYDAAIVIADGLSAPAVHHHAAALLEVLLPKLTGWRLAPLTVAVQARVALGDEIGEALGARMAVVLIGERPGLTSPDSLGIYLTWDPRRGRNDAQRNCISNVRTEGIGYELAAHKLHSLMEASRVRQLSGVALKEDAKSLPG</sequence>
<dbReference type="Gene3D" id="3.40.50.11240">
    <property type="entry name" value="Ethanolamine ammonia-lyase light chain (EutC)"/>
    <property type="match status" value="1"/>
</dbReference>
<protein>
    <recommendedName>
        <fullName evidence="5">Ethanolamine ammonia-lyase small subunit</fullName>
        <shortName evidence="5">EAL small subunit</shortName>
        <ecNumber evidence="5">4.3.1.7</ecNumber>
    </recommendedName>
</protein>
<dbReference type="AlphaFoldDB" id="Q01ZX3"/>
<dbReference type="NCBIfam" id="NF003971">
    <property type="entry name" value="PRK05465.1"/>
    <property type="match status" value="1"/>
</dbReference>
<dbReference type="STRING" id="234267.Acid_3823"/>
<dbReference type="HAMAP" id="MF_00601">
    <property type="entry name" value="EutC"/>
    <property type="match status" value="1"/>
</dbReference>
<dbReference type="EC" id="4.3.1.7" evidence="5"/>
<comment type="cofactor">
    <cofactor evidence="5">
        <name>adenosylcob(III)alamin</name>
        <dbReference type="ChEBI" id="CHEBI:18408"/>
    </cofactor>
    <text evidence="5">Binds between the large and small subunits.</text>
</comment>
<dbReference type="PIRSF" id="PIRSF018982">
    <property type="entry name" value="EutC"/>
    <property type="match status" value="1"/>
</dbReference>
<dbReference type="KEGG" id="sus:Acid_3823"/>
<dbReference type="InParanoid" id="Q01ZX3"/>
<dbReference type="PANTHER" id="PTHR39330">
    <property type="entry name" value="ETHANOLAMINE AMMONIA-LYASE LIGHT CHAIN"/>
    <property type="match status" value="1"/>
</dbReference>
<accession>Q01ZX3</accession>
<dbReference type="InterPro" id="IPR042251">
    <property type="entry name" value="EutC_C"/>
</dbReference>
<dbReference type="UniPathway" id="UPA00560"/>
<dbReference type="FunCoup" id="Q01ZX3">
    <property type="interactions" value="24"/>
</dbReference>
<gene>
    <name evidence="5" type="primary">eutC</name>
    <name evidence="6" type="ordered locus">Acid_3823</name>
</gene>
<dbReference type="eggNOG" id="COG4302">
    <property type="taxonomic scope" value="Bacteria"/>
</dbReference>
<comment type="pathway">
    <text evidence="5">Amine and polyamine degradation; ethanolamine degradation.</text>
</comment>
<dbReference type="InterPro" id="IPR009246">
    <property type="entry name" value="EutC"/>
</dbReference>
<dbReference type="PANTHER" id="PTHR39330:SF1">
    <property type="entry name" value="ETHANOLAMINE AMMONIA-LYASE SMALL SUBUNIT"/>
    <property type="match status" value="1"/>
</dbReference>
<comment type="similarity">
    <text evidence="5">Belongs to the EutC family.</text>
</comment>
<dbReference type="OrthoDB" id="114248at2"/>
<evidence type="ECO:0000256" key="4">
    <source>
        <dbReference type="ARBA" id="ARBA00024446"/>
    </source>
</evidence>
<dbReference type="GO" id="GO:0009350">
    <property type="term" value="C:ethanolamine ammonia-lyase complex"/>
    <property type="evidence" value="ECO:0007669"/>
    <property type="project" value="UniProtKB-UniRule"/>
</dbReference>
<dbReference type="HOGENOM" id="CLU_068224_1_0_0"/>
<dbReference type="Pfam" id="PF05985">
    <property type="entry name" value="EutC"/>
    <property type="match status" value="1"/>
</dbReference>
<keyword evidence="4 5" id="KW-1283">Bacterial microcompartment</keyword>
<dbReference type="GO" id="GO:0006520">
    <property type="term" value="P:amino acid metabolic process"/>
    <property type="evidence" value="ECO:0007669"/>
    <property type="project" value="InterPro"/>
</dbReference>
<evidence type="ECO:0000313" key="6">
    <source>
        <dbReference type="EMBL" id="ABJ84792.1"/>
    </source>
</evidence>
<dbReference type="InterPro" id="IPR042255">
    <property type="entry name" value="EutC_N"/>
</dbReference>
<dbReference type="GO" id="GO:0008851">
    <property type="term" value="F:ethanolamine ammonia-lyase activity"/>
    <property type="evidence" value="ECO:0007669"/>
    <property type="project" value="UniProtKB-UniRule"/>
</dbReference>
<dbReference type="Gene3D" id="1.10.30.40">
    <property type="entry name" value="Ethanolamine ammonia-lyase light chain (EutC), N-terminal domain"/>
    <property type="match status" value="1"/>
</dbReference>
<evidence type="ECO:0000256" key="3">
    <source>
        <dbReference type="ARBA" id="ARBA00023285"/>
    </source>
</evidence>
<dbReference type="GO" id="GO:0046336">
    <property type="term" value="P:ethanolamine catabolic process"/>
    <property type="evidence" value="ECO:0007669"/>
    <property type="project" value="UniProtKB-UniRule"/>
</dbReference>
<comment type="function">
    <text evidence="5">Catalyzes the deamination of various vicinal amino-alcohols to oxo compounds. Allows this organism to utilize ethanolamine as the sole source of nitrogen and carbon in the presence of external vitamin B12.</text>
</comment>
<feature type="binding site" evidence="5">
    <location>
        <position position="157"/>
    </location>
    <ligand>
        <name>adenosylcob(III)alamin</name>
        <dbReference type="ChEBI" id="CHEBI:18408"/>
    </ligand>
</feature>
<dbReference type="GO" id="GO:0031471">
    <property type="term" value="C:ethanolamine degradation polyhedral organelle"/>
    <property type="evidence" value="ECO:0007669"/>
    <property type="project" value="UniProtKB-UniRule"/>
</dbReference>
<organism evidence="6">
    <name type="scientific">Solibacter usitatus (strain Ellin6076)</name>
    <dbReference type="NCBI Taxonomy" id="234267"/>
    <lineage>
        <taxon>Bacteria</taxon>
        <taxon>Pseudomonadati</taxon>
        <taxon>Acidobacteriota</taxon>
        <taxon>Terriglobia</taxon>
        <taxon>Bryobacterales</taxon>
        <taxon>Solibacteraceae</taxon>
        <taxon>Candidatus Solibacter</taxon>
    </lineage>
</organism>
<proteinExistence type="inferred from homology"/>
<comment type="catalytic activity">
    <reaction evidence="5">
        <text>ethanolamine = acetaldehyde + NH4(+)</text>
        <dbReference type="Rhea" id="RHEA:15313"/>
        <dbReference type="ChEBI" id="CHEBI:15343"/>
        <dbReference type="ChEBI" id="CHEBI:28938"/>
        <dbReference type="ChEBI" id="CHEBI:57603"/>
        <dbReference type="EC" id="4.3.1.7"/>
    </reaction>
</comment>
<feature type="binding site" evidence="5">
    <location>
        <position position="186"/>
    </location>
    <ligand>
        <name>adenosylcob(III)alamin</name>
        <dbReference type="ChEBI" id="CHEBI:18408"/>
    </ligand>
</feature>
<keyword evidence="3 5" id="KW-0170">Cobalt</keyword>
<keyword evidence="2 5" id="KW-0456">Lyase</keyword>
<reference evidence="6" key="1">
    <citation type="submission" date="2006-10" db="EMBL/GenBank/DDBJ databases">
        <title>Complete sequence of Solibacter usitatus Ellin6076.</title>
        <authorList>
            <consortium name="US DOE Joint Genome Institute"/>
            <person name="Copeland A."/>
            <person name="Lucas S."/>
            <person name="Lapidus A."/>
            <person name="Barry K."/>
            <person name="Detter J.C."/>
            <person name="Glavina del Rio T."/>
            <person name="Hammon N."/>
            <person name="Israni S."/>
            <person name="Dalin E."/>
            <person name="Tice H."/>
            <person name="Pitluck S."/>
            <person name="Thompson L.S."/>
            <person name="Brettin T."/>
            <person name="Bruce D."/>
            <person name="Han C."/>
            <person name="Tapia R."/>
            <person name="Gilna P."/>
            <person name="Schmutz J."/>
            <person name="Larimer F."/>
            <person name="Land M."/>
            <person name="Hauser L."/>
            <person name="Kyrpides N."/>
            <person name="Mikhailova N."/>
            <person name="Janssen P.H."/>
            <person name="Kuske C.R."/>
            <person name="Richardson P."/>
        </authorList>
    </citation>
    <scope>NUCLEOTIDE SEQUENCE</scope>
    <source>
        <strain evidence="6">Ellin6076</strain>
    </source>
</reference>
<keyword evidence="1 5" id="KW-0846">Cobalamin</keyword>
<evidence type="ECO:0000256" key="2">
    <source>
        <dbReference type="ARBA" id="ARBA00023239"/>
    </source>
</evidence>
<evidence type="ECO:0000256" key="1">
    <source>
        <dbReference type="ARBA" id="ARBA00022628"/>
    </source>
</evidence>